<proteinExistence type="predicted"/>
<evidence type="ECO:0000313" key="3">
    <source>
        <dbReference type="EMBL" id="GLQ86694.1"/>
    </source>
</evidence>
<name>A0ABQ5X667_9GAMM</name>
<organism evidence="3 4">
    <name type="scientific">Dyella flagellata</name>
    <dbReference type="NCBI Taxonomy" id="1867833"/>
    <lineage>
        <taxon>Bacteria</taxon>
        <taxon>Pseudomonadati</taxon>
        <taxon>Pseudomonadota</taxon>
        <taxon>Gammaproteobacteria</taxon>
        <taxon>Lysobacterales</taxon>
        <taxon>Rhodanobacteraceae</taxon>
        <taxon>Dyella</taxon>
    </lineage>
</organism>
<reference evidence="4" key="1">
    <citation type="journal article" date="2019" name="Int. J. Syst. Evol. Microbiol.">
        <title>The Global Catalogue of Microorganisms (GCM) 10K type strain sequencing project: providing services to taxonomists for standard genome sequencing and annotation.</title>
        <authorList>
            <consortium name="The Broad Institute Genomics Platform"/>
            <consortium name="The Broad Institute Genome Sequencing Center for Infectious Disease"/>
            <person name="Wu L."/>
            <person name="Ma J."/>
        </authorList>
    </citation>
    <scope>NUCLEOTIDE SEQUENCE [LARGE SCALE GENOMIC DNA]</scope>
    <source>
        <strain evidence="4">NBRC 111981</strain>
    </source>
</reference>
<sequence length="531" mass="60042">MNEKTLASLRARPAGVAPADTLTPADRYRELFVDVQMNRVFADSKTFVDCAPLGEPEGILALYREQRGRPKFDLATFVQEHFEVPVVHANHYVSVAGQPLCDHIDGLWDVLSRHPNLHPPRSSLLPLPNCYVVPGGRFTELYYWDSYFTMLGLAESGRCDLLNCMASNFAYLIDTYGHIPNGNRTYYLSRSQPPVFALMVELFEARGVDKAVVWLPQLRKEYDYWMEGAVELRPGDAHRHCVRLDDGSLLNRYWDDRDTPREESHLEDVTTALRSTRPRAEVYRDLRAGAASGWDFSSRWCDDGKLQTIRTTAILPVDLNAFLYQLERQIAVLSQADGQHRQADVFRMRAGSRREAVNRWLWNDAIGSFLDYDWQRHTPRDALNAATSAPLYVGFASKEQAIRVAAALRSRLMEEGGLGATEMETGEQWDKPNGWAPLQWLAIHGLRRYGLNELAEEIAHRWLHTVGGLYERESKLVEKYVLAMPPGEAVGGGGGEYPLQDGFGWTNGVMRRLLHERPQHPVNDACAGSAA</sequence>
<evidence type="ECO:0000256" key="2">
    <source>
        <dbReference type="ARBA" id="ARBA00023295"/>
    </source>
</evidence>
<gene>
    <name evidence="3" type="primary">treF</name>
    <name evidence="3" type="ORF">GCM10007898_02600</name>
</gene>
<dbReference type="InterPro" id="IPR018232">
    <property type="entry name" value="Glyco_hydro_37_CS"/>
</dbReference>
<dbReference type="PANTHER" id="PTHR23403">
    <property type="entry name" value="TREHALASE"/>
    <property type="match status" value="1"/>
</dbReference>
<dbReference type="Pfam" id="PF01204">
    <property type="entry name" value="Trehalase"/>
    <property type="match status" value="1"/>
</dbReference>
<dbReference type="Gene3D" id="1.50.10.10">
    <property type="match status" value="1"/>
</dbReference>
<evidence type="ECO:0000256" key="1">
    <source>
        <dbReference type="ARBA" id="ARBA00022801"/>
    </source>
</evidence>
<dbReference type="Proteomes" id="UP001156627">
    <property type="component" value="Unassembled WGS sequence"/>
</dbReference>
<dbReference type="SUPFAM" id="SSF48208">
    <property type="entry name" value="Six-hairpin glycosidases"/>
    <property type="match status" value="1"/>
</dbReference>
<accession>A0ABQ5X667</accession>
<dbReference type="PANTHER" id="PTHR23403:SF8">
    <property type="entry name" value="CYTOPLASMIC TREHALASE"/>
    <property type="match status" value="1"/>
</dbReference>
<dbReference type="PRINTS" id="PR00744">
    <property type="entry name" value="GLHYDRLASE37"/>
</dbReference>
<protein>
    <submittedName>
        <fullName evidence="3">Cytoplasmic trehalase</fullName>
    </submittedName>
</protein>
<dbReference type="InterPro" id="IPR008928">
    <property type="entry name" value="6-hairpin_glycosidase_sf"/>
</dbReference>
<keyword evidence="4" id="KW-1185">Reference proteome</keyword>
<comment type="caution">
    <text evidence="3">The sequence shown here is derived from an EMBL/GenBank/DDBJ whole genome shotgun (WGS) entry which is preliminary data.</text>
</comment>
<dbReference type="NCBIfam" id="NF009773">
    <property type="entry name" value="PRK13270.1"/>
    <property type="match status" value="1"/>
</dbReference>
<dbReference type="InterPro" id="IPR012341">
    <property type="entry name" value="6hp_glycosidase-like_sf"/>
</dbReference>
<dbReference type="RefSeq" id="WP_284330088.1">
    <property type="nucleotide sequence ID" value="NZ_BSOA01000002.1"/>
</dbReference>
<evidence type="ECO:0000313" key="4">
    <source>
        <dbReference type="Proteomes" id="UP001156627"/>
    </source>
</evidence>
<dbReference type="EMBL" id="BSOA01000002">
    <property type="protein sequence ID" value="GLQ86694.1"/>
    <property type="molecule type" value="Genomic_DNA"/>
</dbReference>
<dbReference type="PROSITE" id="PS00928">
    <property type="entry name" value="TREHALASE_2"/>
    <property type="match status" value="1"/>
</dbReference>
<dbReference type="PROSITE" id="PS00927">
    <property type="entry name" value="TREHALASE_1"/>
    <property type="match status" value="1"/>
</dbReference>
<dbReference type="InterPro" id="IPR001661">
    <property type="entry name" value="Glyco_hydro_37"/>
</dbReference>
<keyword evidence="2" id="KW-0326">Glycosidase</keyword>
<dbReference type="NCBIfam" id="NF009774">
    <property type="entry name" value="PRK13271.1"/>
    <property type="match status" value="1"/>
</dbReference>
<keyword evidence="1" id="KW-0378">Hydrolase</keyword>